<evidence type="ECO:0000313" key="1">
    <source>
        <dbReference type="EMBL" id="RWZ46182.1"/>
    </source>
</evidence>
<comment type="caution">
    <text evidence="1">The sequence shown here is derived from an EMBL/GenBank/DDBJ whole genome shotgun (WGS) entry which is preliminary data.</text>
</comment>
<dbReference type="SUPFAM" id="SSF143744">
    <property type="entry name" value="GlcG-like"/>
    <property type="match status" value="1"/>
</dbReference>
<evidence type="ECO:0000313" key="2">
    <source>
        <dbReference type="Proteomes" id="UP000288547"/>
    </source>
</evidence>
<dbReference type="InterPro" id="IPR052517">
    <property type="entry name" value="GlcG_carb_metab_protein"/>
</dbReference>
<protein>
    <submittedName>
        <fullName evidence="1">Heme-binding protein</fullName>
    </submittedName>
</protein>
<name>A0A3S3Z0Y2_9MICO</name>
<gene>
    <name evidence="1" type="ORF">ELQ90_15525</name>
</gene>
<sequence length="135" mass="13282">MSNITLEQAQRVLAAAEAKAVETGVPSSISILDTGARLVALLRQDGAPLVSIDSSVAKARTSVFFGGAATGDLVGAIQPGAPLFTLGDATPEQLTFLAGGLPLRDADGVLIGAIGSGGGTPEQDAVIAEAGVASL</sequence>
<dbReference type="PANTHER" id="PTHR34309:SF1">
    <property type="entry name" value="PROTEIN GLCG"/>
    <property type="match status" value="1"/>
</dbReference>
<dbReference type="OrthoDB" id="9778896at2"/>
<organism evidence="1 2">
    <name type="scientific">Labedella phragmitis</name>
    <dbReference type="NCBI Taxonomy" id="2498849"/>
    <lineage>
        <taxon>Bacteria</taxon>
        <taxon>Bacillati</taxon>
        <taxon>Actinomycetota</taxon>
        <taxon>Actinomycetes</taxon>
        <taxon>Micrococcales</taxon>
        <taxon>Microbacteriaceae</taxon>
        <taxon>Labedella</taxon>
    </lineage>
</organism>
<dbReference type="Proteomes" id="UP000288547">
    <property type="component" value="Unassembled WGS sequence"/>
</dbReference>
<accession>A0A3S3Z0Y2</accession>
<dbReference type="InterPro" id="IPR005624">
    <property type="entry name" value="PduO/GlcC-like"/>
</dbReference>
<proteinExistence type="predicted"/>
<dbReference type="PANTHER" id="PTHR34309">
    <property type="entry name" value="SLR1406 PROTEIN"/>
    <property type="match status" value="1"/>
</dbReference>
<dbReference type="AlphaFoldDB" id="A0A3S3Z0Y2"/>
<reference evidence="1 2" key="1">
    <citation type="submission" date="2018-12" db="EMBL/GenBank/DDBJ databases">
        <authorList>
            <person name="Li F."/>
        </authorList>
    </citation>
    <scope>NUCLEOTIDE SEQUENCE [LARGE SCALE GENOMIC DNA]</scope>
    <source>
        <strain evidence="1 2">11W25H-1</strain>
    </source>
</reference>
<dbReference type="RefSeq" id="WP_128496214.1">
    <property type="nucleotide sequence ID" value="NZ_RZNB01000008.1"/>
</dbReference>
<dbReference type="Pfam" id="PF03928">
    <property type="entry name" value="HbpS-like"/>
    <property type="match status" value="1"/>
</dbReference>
<keyword evidence="2" id="KW-1185">Reference proteome</keyword>
<dbReference type="Gene3D" id="3.30.450.150">
    <property type="entry name" value="Haem-degrading domain"/>
    <property type="match status" value="1"/>
</dbReference>
<dbReference type="EMBL" id="RZNB01000008">
    <property type="protein sequence ID" value="RWZ46182.1"/>
    <property type="molecule type" value="Genomic_DNA"/>
</dbReference>
<dbReference type="InterPro" id="IPR038084">
    <property type="entry name" value="PduO/GlcC-like_sf"/>
</dbReference>